<dbReference type="OrthoDB" id="5187901at2"/>
<gene>
    <name evidence="2" type="ORF">LX16_0074</name>
</gene>
<dbReference type="Proteomes" id="UP000321617">
    <property type="component" value="Unassembled WGS sequence"/>
</dbReference>
<accession>A0A562VH18</accession>
<keyword evidence="1" id="KW-0472">Membrane</keyword>
<organism evidence="2 3">
    <name type="scientific">Stackebrandtia albiflava</name>
    <dbReference type="NCBI Taxonomy" id="406432"/>
    <lineage>
        <taxon>Bacteria</taxon>
        <taxon>Bacillati</taxon>
        <taxon>Actinomycetota</taxon>
        <taxon>Actinomycetes</taxon>
        <taxon>Glycomycetales</taxon>
        <taxon>Glycomycetaceae</taxon>
        <taxon>Stackebrandtia</taxon>
    </lineage>
</organism>
<feature type="transmembrane region" description="Helical" evidence="1">
    <location>
        <begin position="122"/>
        <end position="140"/>
    </location>
</feature>
<dbReference type="AlphaFoldDB" id="A0A562VH18"/>
<evidence type="ECO:0000313" key="2">
    <source>
        <dbReference type="EMBL" id="TWJ17158.1"/>
    </source>
</evidence>
<protein>
    <submittedName>
        <fullName evidence="2">Uncharacterized protein</fullName>
    </submittedName>
</protein>
<dbReference type="EMBL" id="VLLL01000001">
    <property type="protein sequence ID" value="TWJ17158.1"/>
    <property type="molecule type" value="Genomic_DNA"/>
</dbReference>
<evidence type="ECO:0000313" key="3">
    <source>
        <dbReference type="Proteomes" id="UP000321617"/>
    </source>
</evidence>
<feature type="transmembrane region" description="Helical" evidence="1">
    <location>
        <begin position="152"/>
        <end position="172"/>
    </location>
</feature>
<feature type="transmembrane region" description="Helical" evidence="1">
    <location>
        <begin position="200"/>
        <end position="218"/>
    </location>
</feature>
<proteinExistence type="predicted"/>
<reference evidence="2 3" key="1">
    <citation type="journal article" date="2013" name="Stand. Genomic Sci.">
        <title>Genomic Encyclopedia of Type Strains, Phase I: The one thousand microbial genomes (KMG-I) project.</title>
        <authorList>
            <person name="Kyrpides N.C."/>
            <person name="Woyke T."/>
            <person name="Eisen J.A."/>
            <person name="Garrity G."/>
            <person name="Lilburn T.G."/>
            <person name="Beck B.J."/>
            <person name="Whitman W.B."/>
            <person name="Hugenholtz P."/>
            <person name="Klenk H.P."/>
        </authorList>
    </citation>
    <scope>NUCLEOTIDE SEQUENCE [LARGE SCALE GENOMIC DNA]</scope>
    <source>
        <strain evidence="2 3">DSM 45044</strain>
    </source>
</reference>
<dbReference type="RefSeq" id="WP_147131284.1">
    <property type="nucleotide sequence ID" value="NZ_BAABIJ010000009.1"/>
</dbReference>
<keyword evidence="1" id="KW-1133">Transmembrane helix</keyword>
<name>A0A562VH18_9ACTN</name>
<keyword evidence="1" id="KW-0812">Transmembrane</keyword>
<keyword evidence="3" id="KW-1185">Reference proteome</keyword>
<evidence type="ECO:0000256" key="1">
    <source>
        <dbReference type="SAM" id="Phobius"/>
    </source>
</evidence>
<comment type="caution">
    <text evidence="2">The sequence shown here is derived from an EMBL/GenBank/DDBJ whole genome shotgun (WGS) entry which is preliminary data.</text>
</comment>
<sequence length="220" mass="23711">MNQPPDYDQLLYRLERLRERDSADTRSAHERVDALAARAAACTDRANELRGELVDTAARLRAGVPDLRAAVDPTEAAPADVETELAAADAALRLARQRQQAAVRTAQLPPLFPKAPPVLRNLVVYSAAMLVAVVAQVLLLRVSAAGHLPGDWHTWIIVMPPVVMLIAGYVATTAAGTPRVPMTDRHGDPLPFTVYKSPRLGAGLAVLTVVAVLLWQLGAW</sequence>